<dbReference type="Proteomes" id="UP000676336">
    <property type="component" value="Unassembled WGS sequence"/>
</dbReference>
<dbReference type="Proteomes" id="UP000681967">
    <property type="component" value="Unassembled WGS sequence"/>
</dbReference>
<evidence type="ECO:0000313" key="2">
    <source>
        <dbReference type="EMBL" id="CAF1332842.1"/>
    </source>
</evidence>
<evidence type="ECO:0000313" key="4">
    <source>
        <dbReference type="EMBL" id="CAF2033796.1"/>
    </source>
</evidence>
<dbReference type="EMBL" id="CAJOBJ010005947">
    <property type="protein sequence ID" value="CAF4046623.1"/>
    <property type="molecule type" value="Genomic_DNA"/>
</dbReference>
<proteinExistence type="predicted"/>
<dbReference type="EMBL" id="CAJOBI010007872">
    <property type="protein sequence ID" value="CAF4097319.1"/>
    <property type="molecule type" value="Genomic_DNA"/>
</dbReference>
<dbReference type="EMBL" id="CAJNRE010004306">
    <property type="protein sequence ID" value="CAF2033796.1"/>
    <property type="molecule type" value="Genomic_DNA"/>
</dbReference>
<feature type="compositionally biased region" description="Polar residues" evidence="1">
    <location>
        <begin position="46"/>
        <end position="59"/>
    </location>
</feature>
<feature type="compositionally biased region" description="Basic residues" evidence="1">
    <location>
        <begin position="1"/>
        <end position="26"/>
    </location>
</feature>
<evidence type="ECO:0000313" key="7">
    <source>
        <dbReference type="EMBL" id="CAF4209271.1"/>
    </source>
</evidence>
<dbReference type="Proteomes" id="UP000663855">
    <property type="component" value="Unassembled WGS sequence"/>
</dbReference>
<dbReference type="Proteomes" id="UP000681720">
    <property type="component" value="Unassembled WGS sequence"/>
</dbReference>
<sequence>MGRRNQGRFNSGRRRRQRRPNKRRNSSSRSNMMNNVNYDDDLYDSSHLNAPHQNSSSINRSFTTSVDQFLKNLNDLNNSLPHEQLNQKQYRKKKQNDFLYEKELIYKNQSLLLFLPGQTQRRAVTNQFQNKEEQLNYLLDEYTHETIPQEWKPASTELSIEIYQHAFNTCQQNLINN</sequence>
<evidence type="ECO:0000313" key="6">
    <source>
        <dbReference type="EMBL" id="CAF4097319.1"/>
    </source>
</evidence>
<dbReference type="OrthoDB" id="10503507at2759"/>
<dbReference type="EMBL" id="CAJNOV010010948">
    <property type="protein sequence ID" value="CAF1431017.1"/>
    <property type="molecule type" value="Genomic_DNA"/>
</dbReference>
<dbReference type="EMBL" id="CAJOBH010018921">
    <property type="protein sequence ID" value="CAF4209271.1"/>
    <property type="molecule type" value="Genomic_DNA"/>
</dbReference>
<dbReference type="Proteomes" id="UP000663834">
    <property type="component" value="Unassembled WGS sequence"/>
</dbReference>
<dbReference type="EMBL" id="CAJNOW010001849">
    <property type="protein sequence ID" value="CAF1332842.1"/>
    <property type="molecule type" value="Genomic_DNA"/>
</dbReference>
<organism evidence="3 8">
    <name type="scientific">Rotaria magnacalcarata</name>
    <dbReference type="NCBI Taxonomy" id="392030"/>
    <lineage>
        <taxon>Eukaryota</taxon>
        <taxon>Metazoa</taxon>
        <taxon>Spiralia</taxon>
        <taxon>Gnathifera</taxon>
        <taxon>Rotifera</taxon>
        <taxon>Eurotatoria</taxon>
        <taxon>Bdelloidea</taxon>
        <taxon>Philodinida</taxon>
        <taxon>Philodinidae</taxon>
        <taxon>Rotaria</taxon>
    </lineage>
</organism>
<feature type="region of interest" description="Disordered" evidence="1">
    <location>
        <begin position="1"/>
        <end position="59"/>
    </location>
</feature>
<gene>
    <name evidence="7" type="ORF">BYL167_LOCUS23940</name>
    <name evidence="3" type="ORF">CJN711_LOCUS23572</name>
    <name evidence="5" type="ORF">GIL414_LOCUS14201</name>
    <name evidence="2" type="ORF">KQP761_LOCUS6333</name>
    <name evidence="4" type="ORF">MBJ925_LOCUS10378</name>
    <name evidence="6" type="ORF">SMN809_LOCUS17164</name>
</gene>
<protein>
    <submittedName>
        <fullName evidence="3">Uncharacterized protein</fullName>
    </submittedName>
</protein>
<dbReference type="AlphaFoldDB" id="A0A815N2V4"/>
<dbReference type="Proteomes" id="UP000663824">
    <property type="component" value="Unassembled WGS sequence"/>
</dbReference>
<name>A0A815N2V4_9BILA</name>
<reference evidence="3" key="1">
    <citation type="submission" date="2021-02" db="EMBL/GenBank/DDBJ databases">
        <authorList>
            <person name="Nowell W R."/>
        </authorList>
    </citation>
    <scope>NUCLEOTIDE SEQUENCE</scope>
</reference>
<accession>A0A815N2V4</accession>
<evidence type="ECO:0000313" key="8">
    <source>
        <dbReference type="Proteomes" id="UP000663855"/>
    </source>
</evidence>
<comment type="caution">
    <text evidence="3">The sequence shown here is derived from an EMBL/GenBank/DDBJ whole genome shotgun (WGS) entry which is preliminary data.</text>
</comment>
<evidence type="ECO:0000256" key="1">
    <source>
        <dbReference type="SAM" id="MobiDB-lite"/>
    </source>
</evidence>
<evidence type="ECO:0000313" key="5">
    <source>
        <dbReference type="EMBL" id="CAF4046623.1"/>
    </source>
</evidence>
<evidence type="ECO:0000313" key="3">
    <source>
        <dbReference type="EMBL" id="CAF1431017.1"/>
    </source>
</evidence>